<name>B5XHQ8_COXBN</name>
<dbReference type="AlphaFoldDB" id="B5XHQ8"/>
<evidence type="ECO:0000313" key="1">
    <source>
        <dbReference type="EMBL" id="ACI23088.1"/>
    </source>
</evidence>
<evidence type="ECO:0000313" key="2">
    <source>
        <dbReference type="Proteomes" id="UP000008555"/>
    </source>
</evidence>
<accession>B5XHQ8</accession>
<dbReference type="EMBL" id="CP000733">
    <property type="protein sequence ID" value="ACI23088.1"/>
    <property type="molecule type" value="Genomic_DNA"/>
</dbReference>
<proteinExistence type="predicted"/>
<dbReference type="Proteomes" id="UP000008555">
    <property type="component" value="Chromosome"/>
</dbReference>
<dbReference type="RefSeq" id="WP_005770599.1">
    <property type="nucleotide sequence ID" value="NC_009727.1"/>
</dbReference>
<protein>
    <submittedName>
        <fullName evidence="1">Uncharacterized protein</fullName>
    </submittedName>
</protein>
<sequence>MDNYFKDHREIQERIEAENFNKVFLKLFSVREGPTQNENYCGR</sequence>
<dbReference type="HOGENOM" id="CLU_3232417_0_0_6"/>
<organism evidence="1 2">
    <name type="scientific">Coxiella burnetii (strain Dugway 5J108-111)</name>
    <dbReference type="NCBI Taxonomy" id="434922"/>
    <lineage>
        <taxon>Bacteria</taxon>
        <taxon>Pseudomonadati</taxon>
        <taxon>Pseudomonadota</taxon>
        <taxon>Gammaproteobacteria</taxon>
        <taxon>Legionellales</taxon>
        <taxon>Coxiellaceae</taxon>
        <taxon>Coxiella</taxon>
    </lineage>
</organism>
<gene>
    <name evidence="1" type="ORF">CBUD_0333a</name>
</gene>
<dbReference type="KEGG" id="cbd:CBUD_0333a"/>
<reference evidence="1 2" key="1">
    <citation type="journal article" date="2009" name="Infect. Immun.">
        <title>Comparative genomics reveal extensive transposon-mediated genomic plasticity and diversity among potential effector proteins within the genus Coxiella.</title>
        <authorList>
            <person name="Beare P.A."/>
            <person name="Unsworth N."/>
            <person name="Andoh M."/>
            <person name="Voth D.E."/>
            <person name="Omsland A."/>
            <person name="Gilk S.D."/>
            <person name="Williams K.P."/>
            <person name="Sobral B.W."/>
            <person name="Kupko J.J.III."/>
            <person name="Porcella S.F."/>
            <person name="Samuel J.E."/>
            <person name="Heinzen R.A."/>
        </authorList>
    </citation>
    <scope>NUCLEOTIDE SEQUENCE [LARGE SCALE GENOMIC DNA]</scope>
    <source>
        <strain evidence="1 2">Dugway 5J108-111</strain>
    </source>
</reference>